<gene>
    <name evidence="2" type="ORF">F0919_07155</name>
</gene>
<evidence type="ECO:0000259" key="1">
    <source>
        <dbReference type="PROSITE" id="PS51186"/>
    </source>
</evidence>
<dbReference type="InterPro" id="IPR016181">
    <property type="entry name" value="Acyl_CoA_acyltransferase"/>
</dbReference>
<evidence type="ECO:0000313" key="3">
    <source>
        <dbReference type="Proteomes" id="UP000323632"/>
    </source>
</evidence>
<dbReference type="Pfam" id="PF13673">
    <property type="entry name" value="Acetyltransf_10"/>
    <property type="match status" value="1"/>
</dbReference>
<dbReference type="RefSeq" id="WP_150032022.1">
    <property type="nucleotide sequence ID" value="NZ_VWSH01000001.1"/>
</dbReference>
<keyword evidence="3" id="KW-1185">Reference proteome</keyword>
<dbReference type="InterPro" id="IPR000182">
    <property type="entry name" value="GNAT_dom"/>
</dbReference>
<dbReference type="CDD" id="cd04301">
    <property type="entry name" value="NAT_SF"/>
    <property type="match status" value="1"/>
</dbReference>
<feature type="domain" description="N-acetyltransferase" evidence="1">
    <location>
        <begin position="2"/>
        <end position="139"/>
    </location>
</feature>
<organism evidence="2 3">
    <name type="scientific">Taibaiella lutea</name>
    <dbReference type="NCBI Taxonomy" id="2608001"/>
    <lineage>
        <taxon>Bacteria</taxon>
        <taxon>Pseudomonadati</taxon>
        <taxon>Bacteroidota</taxon>
        <taxon>Chitinophagia</taxon>
        <taxon>Chitinophagales</taxon>
        <taxon>Chitinophagaceae</taxon>
        <taxon>Taibaiella</taxon>
    </lineage>
</organism>
<keyword evidence="2" id="KW-0808">Transferase</keyword>
<evidence type="ECO:0000313" key="2">
    <source>
        <dbReference type="EMBL" id="KAA5537446.1"/>
    </source>
</evidence>
<dbReference type="AlphaFoldDB" id="A0A5M6CR50"/>
<dbReference type="Proteomes" id="UP000323632">
    <property type="component" value="Unassembled WGS sequence"/>
</dbReference>
<dbReference type="PROSITE" id="PS51186">
    <property type="entry name" value="GNAT"/>
    <property type="match status" value="1"/>
</dbReference>
<dbReference type="GO" id="GO:0016747">
    <property type="term" value="F:acyltransferase activity, transferring groups other than amino-acyl groups"/>
    <property type="evidence" value="ECO:0007669"/>
    <property type="project" value="InterPro"/>
</dbReference>
<accession>A0A5M6CR50</accession>
<protein>
    <submittedName>
        <fullName evidence="2">GNAT family N-acetyltransferase</fullName>
    </submittedName>
</protein>
<dbReference type="Gene3D" id="3.40.630.30">
    <property type="match status" value="1"/>
</dbReference>
<reference evidence="2 3" key="1">
    <citation type="submission" date="2019-09" db="EMBL/GenBank/DDBJ databases">
        <title>Genome sequence and assembly of Taibaiella sp.</title>
        <authorList>
            <person name="Chhetri G."/>
        </authorList>
    </citation>
    <scope>NUCLEOTIDE SEQUENCE [LARGE SCALE GENOMIC DNA]</scope>
    <source>
        <strain evidence="2 3">KVB11</strain>
    </source>
</reference>
<proteinExistence type="predicted"/>
<dbReference type="SUPFAM" id="SSF55729">
    <property type="entry name" value="Acyl-CoA N-acyltransferases (Nat)"/>
    <property type="match status" value="1"/>
</dbReference>
<comment type="caution">
    <text evidence="2">The sequence shown here is derived from an EMBL/GenBank/DDBJ whole genome shotgun (WGS) entry which is preliminary data.</text>
</comment>
<sequence>MIQVVKITKAEDLQKAFAIRDKVFVQGQNVPAHLEHEHDDVAHHFLAILDNEPVGAARWRKTENGYKLERFAVLDKARGRGIAKAMIAAVLNDIPEEANYIYLNAQLDAVPVYEKSGFVKEGPMFEEAGIQHFKMVLQS</sequence>
<name>A0A5M6CR50_9BACT</name>
<dbReference type="EMBL" id="VWSH01000001">
    <property type="protein sequence ID" value="KAA5537446.1"/>
    <property type="molecule type" value="Genomic_DNA"/>
</dbReference>